<dbReference type="Pfam" id="PF26640">
    <property type="entry name" value="DUF8212"/>
    <property type="match status" value="1"/>
</dbReference>
<sequence length="220" mass="25006">MAFTNDIHYVWIDTCCIDKTSSSELSEAINSMYCWYREARVCYAFLADIKTVDQVPQSQWFTRGWTLQELIASAEMTFFNQDWRELGSKKEPKELISGRTGIATSILDQTADLESVCIAQRMSWAAKRETARLEDQAYCLLGIFGINMPMLYGEGKNAFIRLQEEILRISSDESIFAWKSSHGYRSGLLADPPSAFEDCADITIFQSSSKIPWNLSNKGL</sequence>
<gene>
    <name evidence="3" type="ORF">ASPWEDRAFT_44873</name>
</gene>
<dbReference type="PANTHER" id="PTHR10622">
    <property type="entry name" value="HET DOMAIN-CONTAINING PROTEIN"/>
    <property type="match status" value="1"/>
</dbReference>
<organism evidence="3 4">
    <name type="scientific">Aspergillus wentii DTO 134E9</name>
    <dbReference type="NCBI Taxonomy" id="1073089"/>
    <lineage>
        <taxon>Eukaryota</taxon>
        <taxon>Fungi</taxon>
        <taxon>Dikarya</taxon>
        <taxon>Ascomycota</taxon>
        <taxon>Pezizomycotina</taxon>
        <taxon>Eurotiomycetes</taxon>
        <taxon>Eurotiomycetidae</taxon>
        <taxon>Eurotiales</taxon>
        <taxon>Aspergillaceae</taxon>
        <taxon>Aspergillus</taxon>
        <taxon>Aspergillus subgen. Cremei</taxon>
    </lineage>
</organism>
<dbReference type="STRING" id="1073089.A0A1L9R7K3"/>
<dbReference type="VEuPathDB" id="FungiDB:ASPWEDRAFT_44873"/>
<evidence type="ECO:0000259" key="2">
    <source>
        <dbReference type="Pfam" id="PF26640"/>
    </source>
</evidence>
<dbReference type="Pfam" id="PF06985">
    <property type="entry name" value="HET"/>
    <property type="match status" value="1"/>
</dbReference>
<dbReference type="PANTHER" id="PTHR10622:SF10">
    <property type="entry name" value="HET DOMAIN-CONTAINING PROTEIN"/>
    <property type="match status" value="1"/>
</dbReference>
<evidence type="ECO:0000259" key="1">
    <source>
        <dbReference type="Pfam" id="PF06985"/>
    </source>
</evidence>
<accession>A0A1L9R7K3</accession>
<feature type="domain" description="Heterokaryon incompatibility" evidence="1">
    <location>
        <begin position="5"/>
        <end position="48"/>
    </location>
</feature>
<dbReference type="InterPro" id="IPR058525">
    <property type="entry name" value="DUF8212"/>
</dbReference>
<reference evidence="4" key="1">
    <citation type="journal article" date="2017" name="Genome Biol.">
        <title>Comparative genomics reveals high biological diversity and specific adaptations in the industrially and medically important fungal genus Aspergillus.</title>
        <authorList>
            <person name="de Vries R.P."/>
            <person name="Riley R."/>
            <person name="Wiebenga A."/>
            <person name="Aguilar-Osorio G."/>
            <person name="Amillis S."/>
            <person name="Uchima C.A."/>
            <person name="Anderluh G."/>
            <person name="Asadollahi M."/>
            <person name="Askin M."/>
            <person name="Barry K."/>
            <person name="Battaglia E."/>
            <person name="Bayram O."/>
            <person name="Benocci T."/>
            <person name="Braus-Stromeyer S.A."/>
            <person name="Caldana C."/>
            <person name="Canovas D."/>
            <person name="Cerqueira G.C."/>
            <person name="Chen F."/>
            <person name="Chen W."/>
            <person name="Choi C."/>
            <person name="Clum A."/>
            <person name="Dos Santos R.A."/>
            <person name="Damasio A.R."/>
            <person name="Diallinas G."/>
            <person name="Emri T."/>
            <person name="Fekete E."/>
            <person name="Flipphi M."/>
            <person name="Freyberg S."/>
            <person name="Gallo A."/>
            <person name="Gournas C."/>
            <person name="Habgood R."/>
            <person name="Hainaut M."/>
            <person name="Harispe M.L."/>
            <person name="Henrissat B."/>
            <person name="Hilden K.S."/>
            <person name="Hope R."/>
            <person name="Hossain A."/>
            <person name="Karabika E."/>
            <person name="Karaffa L."/>
            <person name="Karanyi Z."/>
            <person name="Krasevec N."/>
            <person name="Kuo A."/>
            <person name="Kusch H."/>
            <person name="LaButti K."/>
            <person name="Lagendijk E.L."/>
            <person name="Lapidus A."/>
            <person name="Levasseur A."/>
            <person name="Lindquist E."/>
            <person name="Lipzen A."/>
            <person name="Logrieco A.F."/>
            <person name="MacCabe A."/>
            <person name="Maekelae M.R."/>
            <person name="Malavazi I."/>
            <person name="Melin P."/>
            <person name="Meyer V."/>
            <person name="Mielnichuk N."/>
            <person name="Miskei M."/>
            <person name="Molnar A.P."/>
            <person name="Mule G."/>
            <person name="Ngan C.Y."/>
            <person name="Orejas M."/>
            <person name="Orosz E."/>
            <person name="Ouedraogo J.P."/>
            <person name="Overkamp K.M."/>
            <person name="Park H.-S."/>
            <person name="Perrone G."/>
            <person name="Piumi F."/>
            <person name="Punt P.J."/>
            <person name="Ram A.F."/>
            <person name="Ramon A."/>
            <person name="Rauscher S."/>
            <person name="Record E."/>
            <person name="Riano-Pachon D.M."/>
            <person name="Robert V."/>
            <person name="Roehrig J."/>
            <person name="Ruller R."/>
            <person name="Salamov A."/>
            <person name="Salih N.S."/>
            <person name="Samson R.A."/>
            <person name="Sandor E."/>
            <person name="Sanguinetti M."/>
            <person name="Schuetze T."/>
            <person name="Sepcic K."/>
            <person name="Shelest E."/>
            <person name="Sherlock G."/>
            <person name="Sophianopoulou V."/>
            <person name="Squina F.M."/>
            <person name="Sun H."/>
            <person name="Susca A."/>
            <person name="Todd R.B."/>
            <person name="Tsang A."/>
            <person name="Unkles S.E."/>
            <person name="van de Wiele N."/>
            <person name="van Rossen-Uffink D."/>
            <person name="Oliveira J.V."/>
            <person name="Vesth T.C."/>
            <person name="Visser J."/>
            <person name="Yu J.-H."/>
            <person name="Zhou M."/>
            <person name="Andersen M.R."/>
            <person name="Archer D.B."/>
            <person name="Baker S.E."/>
            <person name="Benoit I."/>
            <person name="Brakhage A.A."/>
            <person name="Braus G.H."/>
            <person name="Fischer R."/>
            <person name="Frisvad J.C."/>
            <person name="Goldman G.H."/>
            <person name="Houbraken J."/>
            <person name="Oakley B."/>
            <person name="Pocsi I."/>
            <person name="Scazzocchio C."/>
            <person name="Seiboth B."/>
            <person name="vanKuyk P.A."/>
            <person name="Wortman J."/>
            <person name="Dyer P.S."/>
            <person name="Grigoriev I.V."/>
        </authorList>
    </citation>
    <scope>NUCLEOTIDE SEQUENCE [LARGE SCALE GENOMIC DNA]</scope>
    <source>
        <strain evidence="4">DTO 134E9</strain>
    </source>
</reference>
<dbReference type="GeneID" id="63752228"/>
<name>A0A1L9R7K3_ASPWE</name>
<feature type="domain" description="DUF8212" evidence="2">
    <location>
        <begin position="157"/>
        <end position="182"/>
    </location>
</feature>
<dbReference type="Proteomes" id="UP000184383">
    <property type="component" value="Unassembled WGS sequence"/>
</dbReference>
<proteinExistence type="predicted"/>
<evidence type="ECO:0000313" key="3">
    <source>
        <dbReference type="EMBL" id="OJJ30900.1"/>
    </source>
</evidence>
<protein>
    <submittedName>
        <fullName evidence="3">Uncharacterized protein</fullName>
    </submittedName>
</protein>
<keyword evidence="4" id="KW-1185">Reference proteome</keyword>
<dbReference type="OrthoDB" id="674604at2759"/>
<dbReference type="RefSeq" id="XP_040684577.1">
    <property type="nucleotide sequence ID" value="XM_040836380.1"/>
</dbReference>
<dbReference type="InterPro" id="IPR010730">
    <property type="entry name" value="HET"/>
</dbReference>
<dbReference type="AlphaFoldDB" id="A0A1L9R7K3"/>
<dbReference type="EMBL" id="KV878216">
    <property type="protein sequence ID" value="OJJ30900.1"/>
    <property type="molecule type" value="Genomic_DNA"/>
</dbReference>
<evidence type="ECO:0000313" key="4">
    <source>
        <dbReference type="Proteomes" id="UP000184383"/>
    </source>
</evidence>